<keyword evidence="3" id="KW-1185">Reference proteome</keyword>
<gene>
    <name evidence="2" type="ORF">BFG52_13900</name>
</gene>
<feature type="signal peptide" evidence="1">
    <location>
        <begin position="1"/>
        <end position="26"/>
    </location>
</feature>
<dbReference type="RefSeq" id="WP_067557503.1">
    <property type="nucleotide sequence ID" value="NZ_CP016895.1"/>
</dbReference>
<dbReference type="KEGG" id="ala:BFG52_13900"/>
<name>A0A1B2M2B6_9GAMM</name>
<sequence>MINLNYLQVNSKVAISSLLSMLLLSACDNYWSNDVQDFSIQHSDHAASELVEHNQAYASGDGDDVEQGMRLTDVVGQYASPPPQQEHSYRQGRLSAEEVKYIGRYHTFIPCSDEFIACNQGYVEYILNLRPDGTAHRTIIHLGRLYSGQIGTIKSYRKDSWNYDEQHKELVIHLVEGAELFYSVNERLELRLNIEKTLNVNQLNHDFFSKRYPAPNYSYVLKKYAEM</sequence>
<dbReference type="AlphaFoldDB" id="A0A1B2M2B6"/>
<evidence type="ECO:0000313" key="3">
    <source>
        <dbReference type="Proteomes" id="UP000093391"/>
    </source>
</evidence>
<protein>
    <submittedName>
        <fullName evidence="2">Uncharacterized protein</fullName>
    </submittedName>
</protein>
<proteinExistence type="predicted"/>
<dbReference type="OrthoDB" id="6717149at2"/>
<reference evidence="2 3" key="1">
    <citation type="submission" date="2016-08" db="EMBL/GenBank/DDBJ databases">
        <authorList>
            <person name="Seilhamer J.J."/>
        </authorList>
    </citation>
    <scope>NUCLEOTIDE SEQUENCE [LARGE SCALE GENOMIC DNA]</scope>
    <source>
        <strain evidence="2 3">BRTC-1</strain>
    </source>
</reference>
<organism evidence="2 3">
    <name type="scientific">Acinetobacter larvae</name>
    <dbReference type="NCBI Taxonomy" id="1789224"/>
    <lineage>
        <taxon>Bacteria</taxon>
        <taxon>Pseudomonadati</taxon>
        <taxon>Pseudomonadota</taxon>
        <taxon>Gammaproteobacteria</taxon>
        <taxon>Moraxellales</taxon>
        <taxon>Moraxellaceae</taxon>
        <taxon>Acinetobacter</taxon>
    </lineage>
</organism>
<evidence type="ECO:0000256" key="1">
    <source>
        <dbReference type="SAM" id="SignalP"/>
    </source>
</evidence>
<keyword evidence="1" id="KW-0732">Signal</keyword>
<dbReference type="EMBL" id="CP016895">
    <property type="protein sequence ID" value="AOA59340.1"/>
    <property type="molecule type" value="Genomic_DNA"/>
</dbReference>
<accession>A0A1B2M2B6</accession>
<feature type="chain" id="PRO_5008539966" evidence="1">
    <location>
        <begin position="27"/>
        <end position="227"/>
    </location>
</feature>
<evidence type="ECO:0000313" key="2">
    <source>
        <dbReference type="EMBL" id="AOA59340.1"/>
    </source>
</evidence>
<dbReference type="Proteomes" id="UP000093391">
    <property type="component" value="Chromosome"/>
</dbReference>